<feature type="chain" id="PRO_5014727840" description="Lipoprotein" evidence="2">
    <location>
        <begin position="27"/>
        <end position="201"/>
    </location>
</feature>
<evidence type="ECO:0000256" key="2">
    <source>
        <dbReference type="SAM" id="SignalP"/>
    </source>
</evidence>
<feature type="signal peptide" evidence="2">
    <location>
        <begin position="1"/>
        <end position="26"/>
    </location>
</feature>
<evidence type="ECO:0000313" key="4">
    <source>
        <dbReference type="Proteomes" id="UP000230078"/>
    </source>
</evidence>
<keyword evidence="2" id="KW-0732">Signal</keyword>
<name>A0A2M7V3F8_9BACT</name>
<protein>
    <recommendedName>
        <fullName evidence="5">Lipoprotein</fullName>
    </recommendedName>
</protein>
<sequence>MKKIIVSISALFGVVFLAGCSQQATNKIQPATSTPLTQQEVQPSANPEPTTSTTSSDSHIYQDQQYGFEFKYAGDAVTKETPSNRWGTGVGYRAGHAGDKGAWSVSAKENTSDQTLQQAFDENYNTWKSDAMSGADFKLKDLYISDIKVDGKEAKELYIDNFGDVGSTMVSVVNSGNVYMIAGGQKKGDLDQFLSTFKFTK</sequence>
<reference evidence="4" key="1">
    <citation type="submission" date="2017-09" db="EMBL/GenBank/DDBJ databases">
        <title>Depth-based differentiation of microbial function through sediment-hosted aquifers and enrichment of novel symbionts in the deep terrestrial subsurface.</title>
        <authorList>
            <person name="Probst A.J."/>
            <person name="Ladd B."/>
            <person name="Jarett J.K."/>
            <person name="Geller-Mcgrath D.E."/>
            <person name="Sieber C.M.K."/>
            <person name="Emerson J.B."/>
            <person name="Anantharaman K."/>
            <person name="Thomas B.C."/>
            <person name="Malmstrom R."/>
            <person name="Stieglmeier M."/>
            <person name="Klingl A."/>
            <person name="Woyke T."/>
            <person name="Ryan C.M."/>
            <person name="Banfield J.F."/>
        </authorList>
    </citation>
    <scope>NUCLEOTIDE SEQUENCE [LARGE SCALE GENOMIC DNA]</scope>
</reference>
<dbReference type="PROSITE" id="PS51257">
    <property type="entry name" value="PROKAR_LIPOPROTEIN"/>
    <property type="match status" value="1"/>
</dbReference>
<feature type="region of interest" description="Disordered" evidence="1">
    <location>
        <begin position="31"/>
        <end position="58"/>
    </location>
</feature>
<dbReference type="AlphaFoldDB" id="A0A2M7V3F8"/>
<organism evidence="3 4">
    <name type="scientific">Candidatus Magasanikbacteria bacterium CG_4_10_14_0_2_um_filter_41_31</name>
    <dbReference type="NCBI Taxonomy" id="1974639"/>
    <lineage>
        <taxon>Bacteria</taxon>
        <taxon>Candidatus Magasanikiibacteriota</taxon>
    </lineage>
</organism>
<accession>A0A2M7V3F8</accession>
<comment type="caution">
    <text evidence="3">The sequence shown here is derived from an EMBL/GenBank/DDBJ whole genome shotgun (WGS) entry which is preliminary data.</text>
</comment>
<evidence type="ECO:0000313" key="3">
    <source>
        <dbReference type="EMBL" id="PIZ93018.1"/>
    </source>
</evidence>
<evidence type="ECO:0000256" key="1">
    <source>
        <dbReference type="SAM" id="MobiDB-lite"/>
    </source>
</evidence>
<proteinExistence type="predicted"/>
<feature type="compositionally biased region" description="Polar residues" evidence="1">
    <location>
        <begin position="31"/>
        <end position="49"/>
    </location>
</feature>
<gene>
    <name evidence="3" type="ORF">COX83_02930</name>
</gene>
<dbReference type="Proteomes" id="UP000230078">
    <property type="component" value="Unassembled WGS sequence"/>
</dbReference>
<evidence type="ECO:0008006" key="5">
    <source>
        <dbReference type="Google" id="ProtNLM"/>
    </source>
</evidence>
<dbReference type="EMBL" id="PFPI01000037">
    <property type="protein sequence ID" value="PIZ93018.1"/>
    <property type="molecule type" value="Genomic_DNA"/>
</dbReference>